<feature type="coiled-coil region" evidence="1">
    <location>
        <begin position="16"/>
        <end position="50"/>
    </location>
</feature>
<feature type="non-terminal residue" evidence="2">
    <location>
        <position position="85"/>
    </location>
</feature>
<evidence type="ECO:0000313" key="2">
    <source>
        <dbReference type="EMBL" id="JAA80761.1"/>
    </source>
</evidence>
<dbReference type="EMBL" id="GAIX01011799">
    <property type="protein sequence ID" value="JAA80761.1"/>
    <property type="molecule type" value="Transcribed_RNA"/>
</dbReference>
<proteinExistence type="predicted"/>
<accession>S4NPQ2</accession>
<keyword evidence="1" id="KW-0175">Coiled coil</keyword>
<sequence length="85" mass="9637">STENIPEKGEILSNDLEVLKNELEISKDKIESLIRENSFLAEENLELKDQIQSHSYSQSTAIGSPNVDNLMDKYNTLLDAKNKLE</sequence>
<protein>
    <submittedName>
        <fullName evidence="2">Centromeric protein E</fullName>
    </submittedName>
</protein>
<reference evidence="2" key="2">
    <citation type="submission" date="2013-05" db="EMBL/GenBank/DDBJ databases">
        <authorList>
            <person name="Carter J.-M."/>
            <person name="Baker S.C."/>
            <person name="Pink R."/>
            <person name="Carter D.R.F."/>
            <person name="Collins A."/>
            <person name="Tomlin J."/>
            <person name="Gibbs M."/>
            <person name="Breuker C.J."/>
        </authorList>
    </citation>
    <scope>NUCLEOTIDE SEQUENCE</scope>
    <source>
        <tissue evidence="2">Ovary</tissue>
    </source>
</reference>
<reference evidence="2" key="1">
    <citation type="journal article" date="2013" name="BMC Genomics">
        <title>Unscrambling butterfly oogenesis.</title>
        <authorList>
            <person name="Carter J.M."/>
            <person name="Baker S.C."/>
            <person name="Pink R."/>
            <person name="Carter D.R."/>
            <person name="Collins A."/>
            <person name="Tomlin J."/>
            <person name="Gibbs M."/>
            <person name="Breuker C.J."/>
        </authorList>
    </citation>
    <scope>NUCLEOTIDE SEQUENCE</scope>
    <source>
        <tissue evidence="2">Ovary</tissue>
    </source>
</reference>
<dbReference type="AlphaFoldDB" id="S4NPQ2"/>
<evidence type="ECO:0000256" key="1">
    <source>
        <dbReference type="SAM" id="Coils"/>
    </source>
</evidence>
<organism evidence="2">
    <name type="scientific">Pararge aegeria</name>
    <name type="common">speckled wood butterfly</name>
    <dbReference type="NCBI Taxonomy" id="116150"/>
    <lineage>
        <taxon>Eukaryota</taxon>
        <taxon>Metazoa</taxon>
        <taxon>Ecdysozoa</taxon>
        <taxon>Arthropoda</taxon>
        <taxon>Hexapoda</taxon>
        <taxon>Insecta</taxon>
        <taxon>Pterygota</taxon>
        <taxon>Neoptera</taxon>
        <taxon>Endopterygota</taxon>
        <taxon>Lepidoptera</taxon>
        <taxon>Glossata</taxon>
        <taxon>Ditrysia</taxon>
        <taxon>Papilionoidea</taxon>
        <taxon>Nymphalidae</taxon>
        <taxon>Satyrinae</taxon>
        <taxon>Satyrini</taxon>
        <taxon>Parargina</taxon>
        <taxon>Pararge</taxon>
    </lineage>
</organism>
<feature type="non-terminal residue" evidence="2">
    <location>
        <position position="1"/>
    </location>
</feature>
<name>S4NPQ2_9NEOP</name>